<dbReference type="Pfam" id="PF04376">
    <property type="entry name" value="ATE_N"/>
    <property type="match status" value="1"/>
</dbReference>
<dbReference type="Proteomes" id="UP000657372">
    <property type="component" value="Unassembled WGS sequence"/>
</dbReference>
<dbReference type="SUPFAM" id="SSF55729">
    <property type="entry name" value="Acyl-CoA N-acyltransferases (Nat)"/>
    <property type="match status" value="1"/>
</dbReference>
<evidence type="ECO:0000256" key="3">
    <source>
        <dbReference type="ARBA" id="ARBA00023315"/>
    </source>
</evidence>
<evidence type="ECO:0000313" key="8">
    <source>
        <dbReference type="Proteomes" id="UP000657372"/>
    </source>
</evidence>
<dbReference type="EC" id="2.3.2.29" evidence="4"/>
<gene>
    <name evidence="4" type="primary">bpt</name>
    <name evidence="7" type="ORF">IXC47_16140</name>
</gene>
<keyword evidence="1 4" id="KW-0963">Cytoplasm</keyword>
<dbReference type="HAMAP" id="MF_00689">
    <property type="entry name" value="Bpt"/>
    <property type="match status" value="1"/>
</dbReference>
<reference evidence="7 8" key="1">
    <citation type="submission" date="2020-11" db="EMBL/GenBank/DDBJ databases">
        <title>WGS of Herminiimonas contaminans strain Marseille-Q4544 isolated from planarians Schmidtea mediterranea.</title>
        <authorList>
            <person name="Kangale L."/>
        </authorList>
    </citation>
    <scope>NUCLEOTIDE SEQUENCE [LARGE SCALE GENOMIC DNA]</scope>
    <source>
        <strain evidence="7 8">Marseille-Q4544</strain>
    </source>
</reference>
<organism evidence="7 8">
    <name type="scientific">Herminiimonas contaminans</name>
    <dbReference type="NCBI Taxonomy" id="1111140"/>
    <lineage>
        <taxon>Bacteria</taxon>
        <taxon>Pseudomonadati</taxon>
        <taxon>Pseudomonadota</taxon>
        <taxon>Betaproteobacteria</taxon>
        <taxon>Burkholderiales</taxon>
        <taxon>Oxalobacteraceae</taxon>
        <taxon>Herminiimonas</taxon>
    </lineage>
</organism>
<dbReference type="InterPro" id="IPR007472">
    <property type="entry name" value="N-end_Aminoacyl_Trfase_C"/>
</dbReference>
<dbReference type="EMBL" id="JADOEL010000016">
    <property type="protein sequence ID" value="MBF8179214.1"/>
    <property type="molecule type" value="Genomic_DNA"/>
</dbReference>
<dbReference type="GO" id="GO:0004057">
    <property type="term" value="F:arginyl-tRNA--protein transferase activity"/>
    <property type="evidence" value="ECO:0007669"/>
    <property type="project" value="UniProtKB-EC"/>
</dbReference>
<dbReference type="InterPro" id="IPR007471">
    <property type="entry name" value="N-end_Aminoacyl_Trfase_N"/>
</dbReference>
<comment type="catalytic activity">
    <reaction evidence="4">
        <text>N-terminal L-glutamyl-[protein] + L-leucyl-tRNA(Leu) = N-terminal L-leucyl-L-glutamyl-[protein] + tRNA(Leu) + H(+)</text>
        <dbReference type="Rhea" id="RHEA:50412"/>
        <dbReference type="Rhea" id="RHEA-COMP:9613"/>
        <dbReference type="Rhea" id="RHEA-COMP:9622"/>
        <dbReference type="Rhea" id="RHEA-COMP:12664"/>
        <dbReference type="Rhea" id="RHEA-COMP:12668"/>
        <dbReference type="ChEBI" id="CHEBI:15378"/>
        <dbReference type="ChEBI" id="CHEBI:64721"/>
        <dbReference type="ChEBI" id="CHEBI:78442"/>
        <dbReference type="ChEBI" id="CHEBI:78494"/>
        <dbReference type="ChEBI" id="CHEBI:133041"/>
        <dbReference type="EC" id="2.3.2.29"/>
    </reaction>
</comment>
<dbReference type="RefSeq" id="WP_195876315.1">
    <property type="nucleotide sequence ID" value="NZ_JADOEL010000016.1"/>
</dbReference>
<keyword evidence="2 4" id="KW-0808">Transferase</keyword>
<comment type="subcellular location">
    <subcellularLocation>
        <location evidence="4">Cytoplasm</location>
    </subcellularLocation>
</comment>
<evidence type="ECO:0000259" key="6">
    <source>
        <dbReference type="Pfam" id="PF04377"/>
    </source>
</evidence>
<accession>A0ABS0EWJ5</accession>
<evidence type="ECO:0000313" key="7">
    <source>
        <dbReference type="EMBL" id="MBF8179214.1"/>
    </source>
</evidence>
<dbReference type="Pfam" id="PF04377">
    <property type="entry name" value="ATE_C"/>
    <property type="match status" value="1"/>
</dbReference>
<dbReference type="PIRSF" id="PIRSF037208">
    <property type="entry name" value="ATE_pro_prd"/>
    <property type="match status" value="1"/>
</dbReference>
<proteinExistence type="inferred from homology"/>
<dbReference type="NCBIfam" id="NF002341">
    <property type="entry name" value="PRK01305.1-1"/>
    <property type="match status" value="1"/>
</dbReference>
<name>A0ABS0EWJ5_9BURK</name>
<dbReference type="InterPro" id="IPR017138">
    <property type="entry name" value="Asp_Glu_LeuTrfase"/>
</dbReference>
<evidence type="ECO:0000256" key="1">
    <source>
        <dbReference type="ARBA" id="ARBA00022490"/>
    </source>
</evidence>
<comment type="function">
    <text evidence="4">Functions in the N-end rule pathway of protein degradation where it conjugates Leu from its aminoacyl-tRNA to the N-termini of proteins containing an N-terminal aspartate or glutamate.</text>
</comment>
<evidence type="ECO:0000259" key="5">
    <source>
        <dbReference type="Pfam" id="PF04376"/>
    </source>
</evidence>
<keyword evidence="8" id="KW-1185">Reference proteome</keyword>
<keyword evidence="3 4" id="KW-0012">Acyltransferase</keyword>
<feature type="domain" description="N-end rule aminoacyl transferase C-terminal" evidence="6">
    <location>
        <begin position="110"/>
        <end position="232"/>
    </location>
</feature>
<feature type="domain" description="N-end aminoacyl transferase N-terminal" evidence="5">
    <location>
        <begin position="20"/>
        <end position="90"/>
    </location>
</feature>
<dbReference type="InterPro" id="IPR030700">
    <property type="entry name" value="N-end_Aminoacyl_Trfase"/>
</dbReference>
<comment type="catalytic activity">
    <reaction evidence="4">
        <text>N-terminal L-aspartyl-[protein] + L-leucyl-tRNA(Leu) = N-terminal L-leucyl-L-aspartyl-[protein] + tRNA(Leu) + H(+)</text>
        <dbReference type="Rhea" id="RHEA:50420"/>
        <dbReference type="Rhea" id="RHEA-COMP:9613"/>
        <dbReference type="Rhea" id="RHEA-COMP:9622"/>
        <dbReference type="Rhea" id="RHEA-COMP:12669"/>
        <dbReference type="Rhea" id="RHEA-COMP:12674"/>
        <dbReference type="ChEBI" id="CHEBI:15378"/>
        <dbReference type="ChEBI" id="CHEBI:64720"/>
        <dbReference type="ChEBI" id="CHEBI:78442"/>
        <dbReference type="ChEBI" id="CHEBI:78494"/>
        <dbReference type="ChEBI" id="CHEBI:133042"/>
        <dbReference type="EC" id="2.3.2.29"/>
    </reaction>
</comment>
<sequence>MTHPKELPFSTLQFYATAPYPCSYLDGRQARSQVATPSHLINADVYSELVKNGFRRSGIFTYRPYCDGCQACTPVRIKVAEFVPNRSQRRAQTKHSDLQTSVTKLTYLAEHYDLYLRYQTARHAGGGMDQDSREQYAQFLLQSKVNTRLVEFREDDGTLRMVSIIDVLDDGLSSVYTFYDPAPQNASYGTYNILWQIAQAQALQMPYIYLGYWIKESPKMSYKTNFQPLEALQQGEWVPLPLVDPSSTR</sequence>
<dbReference type="PANTHER" id="PTHR21367">
    <property type="entry name" value="ARGININE-TRNA-PROTEIN TRANSFERASE 1"/>
    <property type="match status" value="1"/>
</dbReference>
<dbReference type="NCBIfam" id="NF002346">
    <property type="entry name" value="PRK01305.2-3"/>
    <property type="match status" value="1"/>
</dbReference>
<evidence type="ECO:0000256" key="2">
    <source>
        <dbReference type="ARBA" id="ARBA00022679"/>
    </source>
</evidence>
<dbReference type="InterPro" id="IPR016181">
    <property type="entry name" value="Acyl_CoA_acyltransferase"/>
</dbReference>
<comment type="similarity">
    <text evidence="4">Belongs to the R-transferase family. Bpt subfamily.</text>
</comment>
<dbReference type="NCBIfam" id="NF002342">
    <property type="entry name" value="PRK01305.1-3"/>
    <property type="match status" value="1"/>
</dbReference>
<comment type="caution">
    <text evidence="7">The sequence shown here is derived from an EMBL/GenBank/DDBJ whole genome shotgun (WGS) entry which is preliminary data.</text>
</comment>
<protein>
    <recommendedName>
        <fullName evidence="4">Aspartate/glutamate leucyltransferase</fullName>
        <ecNumber evidence="4">2.3.2.29</ecNumber>
    </recommendedName>
</protein>
<evidence type="ECO:0000256" key="4">
    <source>
        <dbReference type="HAMAP-Rule" id="MF_00689"/>
    </source>
</evidence>
<dbReference type="PANTHER" id="PTHR21367:SF1">
    <property type="entry name" value="ARGINYL-TRNA--PROTEIN TRANSFERASE 1"/>
    <property type="match status" value="1"/>
</dbReference>